<evidence type="ECO:0000256" key="1">
    <source>
        <dbReference type="SAM" id="MobiDB-lite"/>
    </source>
</evidence>
<protein>
    <submittedName>
        <fullName evidence="2">Uncharacterized protein</fullName>
    </submittedName>
</protein>
<feature type="region of interest" description="Disordered" evidence="1">
    <location>
        <begin position="1"/>
        <end position="22"/>
    </location>
</feature>
<reference evidence="3" key="1">
    <citation type="journal article" date="2015" name="PLoS Genet.">
        <title>The dynamic genome and transcriptome of the human fungal pathogen Blastomyces and close relative Emmonsia.</title>
        <authorList>
            <person name="Munoz J.F."/>
            <person name="Gauthier G.M."/>
            <person name="Desjardins C.A."/>
            <person name="Gallo J.E."/>
            <person name="Holder J."/>
            <person name="Sullivan T.D."/>
            <person name="Marty A.J."/>
            <person name="Carmen J.C."/>
            <person name="Chen Z."/>
            <person name="Ding L."/>
            <person name="Gujja S."/>
            <person name="Magrini V."/>
            <person name="Misas E."/>
            <person name="Mitreva M."/>
            <person name="Priest M."/>
            <person name="Saif S."/>
            <person name="Whiston E.A."/>
            <person name="Young S."/>
            <person name="Zeng Q."/>
            <person name="Goldman W.E."/>
            <person name="Mardis E.R."/>
            <person name="Taylor J.W."/>
            <person name="McEwen J.G."/>
            <person name="Clay O.K."/>
            <person name="Klein B.S."/>
            <person name="Cuomo C.A."/>
        </authorList>
    </citation>
    <scope>NUCLEOTIDE SEQUENCE [LARGE SCALE GENOMIC DNA]</scope>
    <source>
        <strain evidence="3">UAMH 139</strain>
    </source>
</reference>
<evidence type="ECO:0000313" key="2">
    <source>
        <dbReference type="EMBL" id="KLJ08054.1"/>
    </source>
</evidence>
<sequence>MPGNSYSAAANFQSRTADPRRRQDIELQPSQDNTSMVVIISTLVQPYGKFRRKATALWLRTLSLSK</sequence>
<feature type="compositionally biased region" description="Polar residues" evidence="1">
    <location>
        <begin position="1"/>
        <end position="16"/>
    </location>
</feature>
<name>A0A0H1B9C5_9EURO</name>
<dbReference type="Proteomes" id="UP000053573">
    <property type="component" value="Unassembled WGS sequence"/>
</dbReference>
<proteinExistence type="predicted"/>
<evidence type="ECO:0000313" key="3">
    <source>
        <dbReference type="Proteomes" id="UP000053573"/>
    </source>
</evidence>
<accession>A0A0H1B9C5</accession>
<gene>
    <name evidence="2" type="ORF">EMPG_16494</name>
</gene>
<keyword evidence="3" id="KW-1185">Reference proteome</keyword>
<dbReference type="AlphaFoldDB" id="A0A0H1B9C5"/>
<dbReference type="EMBL" id="LDEV01002676">
    <property type="protein sequence ID" value="KLJ08054.1"/>
    <property type="molecule type" value="Genomic_DNA"/>
</dbReference>
<comment type="caution">
    <text evidence="2">The sequence shown here is derived from an EMBL/GenBank/DDBJ whole genome shotgun (WGS) entry which is preliminary data.</text>
</comment>
<organism evidence="2 3">
    <name type="scientific">Blastomyces silverae</name>
    <dbReference type="NCBI Taxonomy" id="2060906"/>
    <lineage>
        <taxon>Eukaryota</taxon>
        <taxon>Fungi</taxon>
        <taxon>Dikarya</taxon>
        <taxon>Ascomycota</taxon>
        <taxon>Pezizomycotina</taxon>
        <taxon>Eurotiomycetes</taxon>
        <taxon>Eurotiomycetidae</taxon>
        <taxon>Onygenales</taxon>
        <taxon>Ajellomycetaceae</taxon>
        <taxon>Blastomyces</taxon>
    </lineage>
</organism>